<dbReference type="EMBL" id="UZAU01000642">
    <property type="status" value="NOT_ANNOTATED_CDS"/>
    <property type="molecule type" value="Genomic_DNA"/>
</dbReference>
<proteinExistence type="predicted"/>
<dbReference type="Gramene" id="evm.model.07.693">
    <property type="protein sequence ID" value="cds.evm.model.07.693"/>
    <property type="gene ID" value="evm.TU.07.693"/>
</dbReference>
<reference evidence="1" key="1">
    <citation type="submission" date="2018-11" db="EMBL/GenBank/DDBJ databases">
        <authorList>
            <person name="Grassa J C."/>
        </authorList>
    </citation>
    <scope>NUCLEOTIDE SEQUENCE [LARGE SCALE GENOMIC DNA]</scope>
</reference>
<accession>A0A803Q622</accession>
<evidence type="ECO:0000313" key="2">
    <source>
        <dbReference type="Proteomes" id="UP000596661"/>
    </source>
</evidence>
<sequence>MFTSSVLELANSNLDQWLSDQRRVLHLILSLLLEGDGSEKRTKPPSDKTVINVDATSLLCKFGFWMVAGNDSGWLIEAVCGRKGAAKLELA</sequence>
<dbReference type="EnsemblPlants" id="evm.model.07.693">
    <property type="protein sequence ID" value="cds.evm.model.07.693"/>
    <property type="gene ID" value="evm.TU.07.693"/>
</dbReference>
<reference evidence="1" key="2">
    <citation type="submission" date="2021-03" db="UniProtKB">
        <authorList>
            <consortium name="EnsemblPlants"/>
        </authorList>
    </citation>
    <scope>IDENTIFICATION</scope>
</reference>
<protein>
    <submittedName>
        <fullName evidence="1">Uncharacterized protein</fullName>
    </submittedName>
</protein>
<keyword evidence="2" id="KW-1185">Reference proteome</keyword>
<evidence type="ECO:0000313" key="1">
    <source>
        <dbReference type="EnsemblPlants" id="cds.evm.model.07.693"/>
    </source>
</evidence>
<name>A0A803Q622_CANSA</name>
<organism evidence="1 2">
    <name type="scientific">Cannabis sativa</name>
    <name type="common">Hemp</name>
    <name type="synonym">Marijuana</name>
    <dbReference type="NCBI Taxonomy" id="3483"/>
    <lineage>
        <taxon>Eukaryota</taxon>
        <taxon>Viridiplantae</taxon>
        <taxon>Streptophyta</taxon>
        <taxon>Embryophyta</taxon>
        <taxon>Tracheophyta</taxon>
        <taxon>Spermatophyta</taxon>
        <taxon>Magnoliopsida</taxon>
        <taxon>eudicotyledons</taxon>
        <taxon>Gunneridae</taxon>
        <taxon>Pentapetalae</taxon>
        <taxon>rosids</taxon>
        <taxon>fabids</taxon>
        <taxon>Rosales</taxon>
        <taxon>Cannabaceae</taxon>
        <taxon>Cannabis</taxon>
    </lineage>
</organism>
<dbReference type="Proteomes" id="UP000596661">
    <property type="component" value="Chromosome 7"/>
</dbReference>
<dbReference type="AlphaFoldDB" id="A0A803Q622"/>